<comment type="caution">
    <text evidence="1">The sequence shown here is derived from an EMBL/GenBank/DDBJ whole genome shotgun (WGS) entry which is preliminary data.</text>
</comment>
<dbReference type="EMBL" id="VSRR010079199">
    <property type="protein sequence ID" value="MPC88864.1"/>
    <property type="molecule type" value="Genomic_DNA"/>
</dbReference>
<proteinExistence type="predicted"/>
<keyword evidence="2" id="KW-1185">Reference proteome</keyword>
<dbReference type="AlphaFoldDB" id="A0A5B7J8X9"/>
<accession>A0A5B7J8X9</accession>
<organism evidence="1 2">
    <name type="scientific">Portunus trituberculatus</name>
    <name type="common">Swimming crab</name>
    <name type="synonym">Neptunus trituberculatus</name>
    <dbReference type="NCBI Taxonomy" id="210409"/>
    <lineage>
        <taxon>Eukaryota</taxon>
        <taxon>Metazoa</taxon>
        <taxon>Ecdysozoa</taxon>
        <taxon>Arthropoda</taxon>
        <taxon>Crustacea</taxon>
        <taxon>Multicrustacea</taxon>
        <taxon>Malacostraca</taxon>
        <taxon>Eumalacostraca</taxon>
        <taxon>Eucarida</taxon>
        <taxon>Decapoda</taxon>
        <taxon>Pleocyemata</taxon>
        <taxon>Brachyura</taxon>
        <taxon>Eubrachyura</taxon>
        <taxon>Portunoidea</taxon>
        <taxon>Portunidae</taxon>
        <taxon>Portuninae</taxon>
        <taxon>Portunus</taxon>
    </lineage>
</organism>
<dbReference type="Proteomes" id="UP000324222">
    <property type="component" value="Unassembled WGS sequence"/>
</dbReference>
<evidence type="ECO:0000313" key="1">
    <source>
        <dbReference type="EMBL" id="MPC88864.1"/>
    </source>
</evidence>
<name>A0A5B7J8X9_PORTR</name>
<sequence>MEINMYLFCISRVLKLIIFTEKYFISRSTYKMLDFLHHSPTVSITLTSGSSISPQVQWYSRTLSPARCTRESRAAVCRCHSARQYWRRLGKGILSRVASRVLLKSCVVRRVKTAGKVRLRSSRVSDQVSGYQPVPSP</sequence>
<evidence type="ECO:0000313" key="2">
    <source>
        <dbReference type="Proteomes" id="UP000324222"/>
    </source>
</evidence>
<reference evidence="1 2" key="1">
    <citation type="submission" date="2019-05" db="EMBL/GenBank/DDBJ databases">
        <title>Another draft genome of Portunus trituberculatus and its Hox gene families provides insights of decapod evolution.</title>
        <authorList>
            <person name="Jeong J.-H."/>
            <person name="Song I."/>
            <person name="Kim S."/>
            <person name="Choi T."/>
            <person name="Kim D."/>
            <person name="Ryu S."/>
            <person name="Kim W."/>
        </authorList>
    </citation>
    <scope>NUCLEOTIDE SEQUENCE [LARGE SCALE GENOMIC DNA]</scope>
    <source>
        <tissue evidence="1">Muscle</tissue>
    </source>
</reference>
<protein>
    <submittedName>
        <fullName evidence="1">Uncharacterized protein</fullName>
    </submittedName>
</protein>
<gene>
    <name evidence="1" type="ORF">E2C01_083786</name>
</gene>